<feature type="signal peptide" evidence="1">
    <location>
        <begin position="1"/>
        <end position="21"/>
    </location>
</feature>
<evidence type="ECO:0000313" key="2">
    <source>
        <dbReference type="EMBL" id="CAH3033049.1"/>
    </source>
</evidence>
<gene>
    <name evidence="2" type="ORF">PMEA_00010879</name>
</gene>
<evidence type="ECO:0000313" key="3">
    <source>
        <dbReference type="Proteomes" id="UP001159428"/>
    </source>
</evidence>
<dbReference type="Proteomes" id="UP001159428">
    <property type="component" value="Unassembled WGS sequence"/>
</dbReference>
<organism evidence="2 3">
    <name type="scientific">Pocillopora meandrina</name>
    <dbReference type="NCBI Taxonomy" id="46732"/>
    <lineage>
        <taxon>Eukaryota</taxon>
        <taxon>Metazoa</taxon>
        <taxon>Cnidaria</taxon>
        <taxon>Anthozoa</taxon>
        <taxon>Hexacorallia</taxon>
        <taxon>Scleractinia</taxon>
        <taxon>Astrocoeniina</taxon>
        <taxon>Pocilloporidae</taxon>
        <taxon>Pocillopora</taxon>
    </lineage>
</organism>
<comment type="caution">
    <text evidence="2">The sequence shown here is derived from an EMBL/GenBank/DDBJ whole genome shotgun (WGS) entry which is preliminary data.</text>
</comment>
<evidence type="ECO:0000256" key="1">
    <source>
        <dbReference type="SAM" id="SignalP"/>
    </source>
</evidence>
<feature type="chain" id="PRO_5043583488" evidence="1">
    <location>
        <begin position="22"/>
        <end position="353"/>
    </location>
</feature>
<sequence length="353" mass="41371">MTKIYLLISLVILLFVNVCWCQCRWANWRSSFDRAGWSKCGSTTEYLTGFYRNSRSASDPIHLLDEGNCCNAPAPNQNRASTCQNANWWKQLDRNKEWAFCPTGYFLQGLYRTSNHNIHNIEEGRCCKPNNLPNSYLHCYTHDVSKSFDNKGWSKCDSQYYMRGFYRGGCDKLHCIELFQCCMMYDGCKFANWWKSFDRKGWTQCDSEQYITGLWRNINLGLRDQIYLLEEAKCCSAPAPFQNVQSTCREANWWSVLDKTNTWAVCPLGYFLRGFYRNDGAWLHHIEMGKCCKPNIFPDRYENCYTENIRILFDKRGLSQCKRQGYYLAGIYKGGCDKLFCIESFKCCRMNIG</sequence>
<keyword evidence="3" id="KW-1185">Reference proteome</keyword>
<reference evidence="2 3" key="1">
    <citation type="submission" date="2022-05" db="EMBL/GenBank/DDBJ databases">
        <authorList>
            <consortium name="Genoscope - CEA"/>
            <person name="William W."/>
        </authorList>
    </citation>
    <scope>NUCLEOTIDE SEQUENCE [LARGE SCALE GENOMIC DNA]</scope>
</reference>
<protein>
    <submittedName>
        <fullName evidence="2">Uncharacterized protein</fullName>
    </submittedName>
</protein>
<proteinExistence type="predicted"/>
<accession>A0AAU9VPV7</accession>
<dbReference type="AlphaFoldDB" id="A0AAU9VPV7"/>
<keyword evidence="1" id="KW-0732">Signal</keyword>
<feature type="non-terminal residue" evidence="2">
    <location>
        <position position="353"/>
    </location>
</feature>
<dbReference type="EMBL" id="CALNXJ010000002">
    <property type="protein sequence ID" value="CAH3033049.1"/>
    <property type="molecule type" value="Genomic_DNA"/>
</dbReference>
<name>A0AAU9VPV7_9CNID</name>